<sequence>FREQQCNTPLVDRSSAGQLSQELSVREGRDTAGGPRTSLPAVPSTTGGVAAMRGGEHGGLSVAAPLKKNSLNFLVSIVQEYTALYGPLLIALENLHDFDTWSWQLLIKVAEVLSSSVLIIATTRPNEPPATSASLHSLHGKAAMYHKVAMMYRHLLQLPTTSRVQLEAFTFQQTKALMQVVADINYPEQYVMAVRDKTGGMPLYIEKVTEFLCQKPWLEDEGGEFAANVNKMIRNLNFQQVIIERMDRLKPGIHLSLKVASVMGQWVDLDILHKFYPINKSREELRSHLIELERGNFLKPTDTEGVWECNMVERDIVYEVIPHYQRRRLHAKLAQELERSLEEAHVASLTTIAYHWNQACMGHEVTEVECALKAIEYWHQAAETAYAGSSLVEALRLYQKAAQIAELLGESLGDASFRGGALAAAHAANQQAARAANHGPGHDPDNPDTDQDMVDGAAGHTSFSAVGSAYKGQLHWNLISRITRAQWEKSMASCCLGIVMQHRLEYNQVRASAGRGQVAGGRV</sequence>
<evidence type="ECO:0000313" key="5">
    <source>
        <dbReference type="Proteomes" id="UP000485058"/>
    </source>
</evidence>
<feature type="non-terminal residue" evidence="4">
    <location>
        <position position="1"/>
    </location>
</feature>
<evidence type="ECO:0000256" key="2">
    <source>
        <dbReference type="ARBA" id="ARBA00022840"/>
    </source>
</evidence>
<feature type="compositionally biased region" description="Low complexity" evidence="3">
    <location>
        <begin position="428"/>
        <end position="438"/>
    </location>
</feature>
<organism evidence="4 5">
    <name type="scientific">Haematococcus lacustris</name>
    <name type="common">Green alga</name>
    <name type="synonym">Haematococcus pluvialis</name>
    <dbReference type="NCBI Taxonomy" id="44745"/>
    <lineage>
        <taxon>Eukaryota</taxon>
        <taxon>Viridiplantae</taxon>
        <taxon>Chlorophyta</taxon>
        <taxon>core chlorophytes</taxon>
        <taxon>Chlorophyceae</taxon>
        <taxon>CS clade</taxon>
        <taxon>Chlamydomonadales</taxon>
        <taxon>Haematococcaceae</taxon>
        <taxon>Haematococcus</taxon>
    </lineage>
</organism>
<protein>
    <submittedName>
        <fullName evidence="4">Uncharacterized protein</fullName>
    </submittedName>
</protein>
<reference evidence="4 5" key="1">
    <citation type="submission" date="2020-02" db="EMBL/GenBank/DDBJ databases">
        <title>Draft genome sequence of Haematococcus lacustris strain NIES-144.</title>
        <authorList>
            <person name="Morimoto D."/>
            <person name="Nakagawa S."/>
            <person name="Yoshida T."/>
            <person name="Sawayama S."/>
        </authorList>
    </citation>
    <scope>NUCLEOTIDE SEQUENCE [LARGE SCALE GENOMIC DNA]</scope>
    <source>
        <strain evidence="4 5">NIES-144</strain>
    </source>
</reference>
<feature type="region of interest" description="Disordered" evidence="3">
    <location>
        <begin position="428"/>
        <end position="457"/>
    </location>
</feature>
<dbReference type="EMBL" id="BLLF01001794">
    <property type="protein sequence ID" value="GFH21268.1"/>
    <property type="molecule type" value="Genomic_DNA"/>
</dbReference>
<keyword evidence="2" id="KW-0067">ATP-binding</keyword>
<feature type="non-terminal residue" evidence="4">
    <location>
        <position position="523"/>
    </location>
</feature>
<evidence type="ECO:0000313" key="4">
    <source>
        <dbReference type="EMBL" id="GFH21268.1"/>
    </source>
</evidence>
<dbReference type="GO" id="GO:0005737">
    <property type="term" value="C:cytoplasm"/>
    <property type="evidence" value="ECO:0007669"/>
    <property type="project" value="TreeGrafter"/>
</dbReference>
<feature type="region of interest" description="Disordered" evidence="3">
    <location>
        <begin position="1"/>
        <end position="48"/>
    </location>
</feature>
<dbReference type="AlphaFoldDB" id="A0A699ZS80"/>
<dbReference type="Proteomes" id="UP000485058">
    <property type="component" value="Unassembled WGS sequence"/>
</dbReference>
<evidence type="ECO:0000256" key="1">
    <source>
        <dbReference type="ARBA" id="ARBA00022741"/>
    </source>
</evidence>
<proteinExistence type="predicted"/>
<keyword evidence="1" id="KW-0547">Nucleotide-binding</keyword>
<comment type="caution">
    <text evidence="4">The sequence shown here is derived from an EMBL/GenBank/DDBJ whole genome shotgun (WGS) entry which is preliminary data.</text>
</comment>
<name>A0A699ZS80_HAELA</name>
<gene>
    <name evidence="4" type="ORF">HaLaN_18535</name>
</gene>
<dbReference type="PANTHER" id="PTHR16305">
    <property type="entry name" value="TESTICULAR SOLUBLE ADENYLYL CYCLASE"/>
    <property type="match status" value="1"/>
</dbReference>
<dbReference type="GO" id="GO:0005524">
    <property type="term" value="F:ATP binding"/>
    <property type="evidence" value="ECO:0007669"/>
    <property type="project" value="UniProtKB-KW"/>
</dbReference>
<keyword evidence="5" id="KW-1185">Reference proteome</keyword>
<evidence type="ECO:0000256" key="3">
    <source>
        <dbReference type="SAM" id="MobiDB-lite"/>
    </source>
</evidence>
<dbReference type="PANTHER" id="PTHR16305:SF28">
    <property type="entry name" value="GUANYLATE CYCLASE DOMAIN-CONTAINING PROTEIN"/>
    <property type="match status" value="1"/>
</dbReference>
<dbReference type="GO" id="GO:0004016">
    <property type="term" value="F:adenylate cyclase activity"/>
    <property type="evidence" value="ECO:0007669"/>
    <property type="project" value="TreeGrafter"/>
</dbReference>
<accession>A0A699ZS80</accession>